<evidence type="ECO:0000313" key="1">
    <source>
        <dbReference type="EMBL" id="MBB3114338.1"/>
    </source>
</evidence>
<reference evidence="1 2" key="1">
    <citation type="submission" date="2020-08" db="EMBL/GenBank/DDBJ databases">
        <title>Genomic Encyclopedia of Type Strains, Phase III (KMG-III): the genomes of soil and plant-associated and newly described type strains.</title>
        <authorList>
            <person name="Whitman W."/>
        </authorList>
    </citation>
    <scope>NUCLEOTIDE SEQUENCE [LARGE SCALE GENOMIC DNA]</scope>
    <source>
        <strain evidence="1 2">CECT 5862</strain>
    </source>
</reference>
<dbReference type="PANTHER" id="PTHR40050:SF1">
    <property type="entry name" value="INNER SPORE COAT PROTEIN H"/>
    <property type="match status" value="1"/>
</dbReference>
<keyword evidence="2" id="KW-1185">Reference proteome</keyword>
<dbReference type="InterPro" id="IPR014867">
    <property type="entry name" value="Spore_coat_CotH_CotH2/3/7"/>
</dbReference>
<sequence length="356" mass="41486">MAAYGLPVRSITIKPADMAELLHNVWSDRFVPVKLTIDGETVQAEARIRGGHTRNYLKKSYEIRYGNRTLHMNTEFDDPSMIRNALSFHFFNQIGVPAPATKHVWLEWNGEPHGVYLEIEAVDQLFFKKRRIQAASLVYAINDNADFSLLDQETKQSKSTLFSGYQLMKGTDSVKKQLGQFISTVNRPATKVLRTYLSKRLDINQYLRWLAGAVLTNNYDGFDQNYALYVHSPTNRYRIIPWDYEGTWGRNCYGRLCESDLVPVRGMNKLTGKLMKYRSIRVRYRSLLKELLADAFTIERIEPVAKQMMTQIDPAIRDDFTRKWPYGTFQEELDVIRTFIQERRAIVQSELTKWKD</sequence>
<keyword evidence="1" id="KW-0167">Capsid protein</keyword>
<organism evidence="1 2">
    <name type="scientific">Paenibacillus phyllosphaerae</name>
    <dbReference type="NCBI Taxonomy" id="274593"/>
    <lineage>
        <taxon>Bacteria</taxon>
        <taxon>Bacillati</taxon>
        <taxon>Bacillota</taxon>
        <taxon>Bacilli</taxon>
        <taxon>Bacillales</taxon>
        <taxon>Paenibacillaceae</taxon>
        <taxon>Paenibacillus</taxon>
    </lineage>
</organism>
<comment type="caution">
    <text evidence="1">The sequence shown here is derived from an EMBL/GenBank/DDBJ whole genome shotgun (WGS) entry which is preliminary data.</text>
</comment>
<dbReference type="Pfam" id="PF08757">
    <property type="entry name" value="CotH"/>
    <property type="match status" value="1"/>
</dbReference>
<dbReference type="Proteomes" id="UP000570361">
    <property type="component" value="Unassembled WGS sequence"/>
</dbReference>
<dbReference type="AlphaFoldDB" id="A0A7W5B4R0"/>
<name>A0A7W5B4R0_9BACL</name>
<keyword evidence="1" id="KW-0946">Virion</keyword>
<dbReference type="PANTHER" id="PTHR40050">
    <property type="entry name" value="INNER SPORE COAT PROTEIN H"/>
    <property type="match status" value="1"/>
</dbReference>
<gene>
    <name evidence="1" type="ORF">FHS18_006459</name>
</gene>
<evidence type="ECO:0000313" key="2">
    <source>
        <dbReference type="Proteomes" id="UP000570361"/>
    </source>
</evidence>
<proteinExistence type="predicted"/>
<accession>A0A7W5B4R0</accession>
<dbReference type="EMBL" id="JACHXK010000030">
    <property type="protein sequence ID" value="MBB3114338.1"/>
    <property type="molecule type" value="Genomic_DNA"/>
</dbReference>
<dbReference type="RefSeq" id="WP_183604376.1">
    <property type="nucleotide sequence ID" value="NZ_JACHXK010000030.1"/>
</dbReference>
<protein>
    <submittedName>
        <fullName evidence="1">Spore coat protein H</fullName>
    </submittedName>
</protein>